<comment type="similarity">
    <text evidence="1">Belongs to the LDH2/MDH2 oxidoreductase family.</text>
</comment>
<dbReference type="Proteomes" id="UP000298484">
    <property type="component" value="Unassembled WGS sequence"/>
</dbReference>
<dbReference type="Gene3D" id="3.30.1370.60">
    <property type="entry name" value="Hypothetical oxidoreductase yiak, domain 2"/>
    <property type="match status" value="1"/>
</dbReference>
<dbReference type="AlphaFoldDB" id="A0A4Y9A693"/>
<keyword evidence="4" id="KW-1185">Reference proteome</keyword>
<evidence type="ECO:0000313" key="4">
    <source>
        <dbReference type="Proteomes" id="UP000298484"/>
    </source>
</evidence>
<organism evidence="3 4">
    <name type="scientific">Lentibacillus salicampi</name>
    <dbReference type="NCBI Taxonomy" id="175306"/>
    <lineage>
        <taxon>Bacteria</taxon>
        <taxon>Bacillati</taxon>
        <taxon>Bacillota</taxon>
        <taxon>Bacilli</taxon>
        <taxon>Bacillales</taxon>
        <taxon>Bacillaceae</taxon>
        <taxon>Lentibacillus</taxon>
    </lineage>
</organism>
<dbReference type="SUPFAM" id="SSF89733">
    <property type="entry name" value="L-sulfolactate dehydrogenase-like"/>
    <property type="match status" value="1"/>
</dbReference>
<dbReference type="EMBL" id="SRHY01000081">
    <property type="protein sequence ID" value="TFJ90638.1"/>
    <property type="molecule type" value="Genomic_DNA"/>
</dbReference>
<dbReference type="InterPro" id="IPR036111">
    <property type="entry name" value="Mal/L-sulfo/L-lacto_DH-like_sf"/>
</dbReference>
<dbReference type="InterPro" id="IPR043143">
    <property type="entry name" value="Mal/L-sulf/L-lact_DH-like_NADP"/>
</dbReference>
<evidence type="ECO:0000256" key="2">
    <source>
        <dbReference type="ARBA" id="ARBA00023002"/>
    </source>
</evidence>
<protein>
    <submittedName>
        <fullName evidence="3">Ldh family oxidoreductase</fullName>
    </submittedName>
</protein>
<gene>
    <name evidence="3" type="ORF">E4U82_19245</name>
</gene>
<dbReference type="OrthoDB" id="9769447at2"/>
<dbReference type="Pfam" id="PF02615">
    <property type="entry name" value="Ldh_2"/>
    <property type="match status" value="1"/>
</dbReference>
<reference evidence="3 4" key="1">
    <citation type="submission" date="2019-03" db="EMBL/GenBank/DDBJ databases">
        <title>Genome sequence of Lentibacillus salicampi ATCC BAA-719.</title>
        <authorList>
            <person name="Maclea K.S."/>
            <person name="Simoes Junior M."/>
        </authorList>
    </citation>
    <scope>NUCLEOTIDE SEQUENCE [LARGE SCALE GENOMIC DNA]</scope>
    <source>
        <strain evidence="3 4">ATCC BAA-719</strain>
    </source>
</reference>
<proteinExistence type="inferred from homology"/>
<dbReference type="GO" id="GO:0016491">
    <property type="term" value="F:oxidoreductase activity"/>
    <property type="evidence" value="ECO:0007669"/>
    <property type="project" value="UniProtKB-KW"/>
</dbReference>
<dbReference type="PANTHER" id="PTHR11091:SF0">
    <property type="entry name" value="MALATE DEHYDROGENASE"/>
    <property type="match status" value="1"/>
</dbReference>
<dbReference type="InterPro" id="IPR043144">
    <property type="entry name" value="Mal/L-sulf/L-lact_DH-like_ah"/>
</dbReference>
<dbReference type="PANTHER" id="PTHR11091">
    <property type="entry name" value="OXIDOREDUCTASE-RELATED"/>
    <property type="match status" value="1"/>
</dbReference>
<evidence type="ECO:0000256" key="1">
    <source>
        <dbReference type="ARBA" id="ARBA00006056"/>
    </source>
</evidence>
<sequence length="349" mass="38422">MEILTMSLIKVDLNEIYEISRDILTSYEVTLEDSEVVINSLLDAEISGVSSHGLLRLKSYTERIESGVINVHPKIRVEKDLNNVLLLNGDNGLGQVVAQKAIQLCFDKLSTNSAVTVLVQNSNHFGTSGFYTKQAASRGYLSLVFSNAGPTMAPWGGTEPLLGTNPLSAAFPGSNTNFMLDMATSASAKGKIRAMKNASENIPKGWAIDEKGDDTQDPDKVLNGGTMLPIGNHKGYGLSMLVDTLCAGLTGASLSYETVSVGNTKRDANIGHFFYMIKIDDLLPLESFQRRMDDWFETIKTSNKREGFEEIYIPGEIEEKKKDDITNSIHLNEKVYKEILKIAEERKIS</sequence>
<dbReference type="InterPro" id="IPR003767">
    <property type="entry name" value="Malate/L-lactate_DH-like"/>
</dbReference>
<name>A0A4Y9A693_9BACI</name>
<accession>A0A4Y9A693</accession>
<dbReference type="Gene3D" id="1.10.1530.10">
    <property type="match status" value="1"/>
</dbReference>
<comment type="caution">
    <text evidence="3">The sequence shown here is derived from an EMBL/GenBank/DDBJ whole genome shotgun (WGS) entry which is preliminary data.</text>
</comment>
<evidence type="ECO:0000313" key="3">
    <source>
        <dbReference type="EMBL" id="TFJ90638.1"/>
    </source>
</evidence>
<keyword evidence="2" id="KW-0560">Oxidoreductase</keyword>